<evidence type="ECO:0000313" key="1">
    <source>
        <dbReference type="EMBL" id="GBL89435.1"/>
    </source>
</evidence>
<dbReference type="EMBL" id="BGPR01160466">
    <property type="protein sequence ID" value="GBL93943.1"/>
    <property type="molecule type" value="Genomic_DNA"/>
</dbReference>
<dbReference type="AlphaFoldDB" id="A0A4Y2BPT0"/>
<gene>
    <name evidence="3" type="ORF">AVEN_175443_1</name>
    <name evidence="4" type="ORF">AVEN_186359_1</name>
    <name evidence="1" type="ORF">AVEN_217846_1</name>
    <name evidence="2" type="ORF">AVEN_47831_1</name>
</gene>
<dbReference type="EMBL" id="BGPR01160448">
    <property type="protein sequence ID" value="GBL93894.1"/>
    <property type="molecule type" value="Genomic_DNA"/>
</dbReference>
<comment type="caution">
    <text evidence="3">The sequence shown here is derived from an EMBL/GenBank/DDBJ whole genome shotgun (WGS) entry which is preliminary data.</text>
</comment>
<organism evidence="3 5">
    <name type="scientific">Araneus ventricosus</name>
    <name type="common">Orbweaver spider</name>
    <name type="synonym">Epeira ventricosa</name>
    <dbReference type="NCBI Taxonomy" id="182803"/>
    <lineage>
        <taxon>Eukaryota</taxon>
        <taxon>Metazoa</taxon>
        <taxon>Ecdysozoa</taxon>
        <taxon>Arthropoda</taxon>
        <taxon>Chelicerata</taxon>
        <taxon>Arachnida</taxon>
        <taxon>Araneae</taxon>
        <taxon>Araneomorphae</taxon>
        <taxon>Entelegynae</taxon>
        <taxon>Araneoidea</taxon>
        <taxon>Araneidae</taxon>
        <taxon>Araneus</taxon>
    </lineage>
</organism>
<name>A0A4Y2BPT0_ARAVE</name>
<feature type="non-terminal residue" evidence="3">
    <location>
        <position position="1"/>
    </location>
</feature>
<dbReference type="EMBL" id="BGPR01159234">
    <property type="protein sequence ID" value="GBL89435.1"/>
    <property type="molecule type" value="Genomic_DNA"/>
</dbReference>
<evidence type="ECO:0000313" key="2">
    <source>
        <dbReference type="EMBL" id="GBL93894.1"/>
    </source>
</evidence>
<evidence type="ECO:0000313" key="5">
    <source>
        <dbReference type="Proteomes" id="UP000499080"/>
    </source>
</evidence>
<evidence type="ECO:0000313" key="3">
    <source>
        <dbReference type="EMBL" id="GBL93943.1"/>
    </source>
</evidence>
<sequence>VFPKDYQRALKNASLKSKTPTENRNEVITEEKKIQDIEDILAKDGIIDKTKYGYSLKYICSFVYVCVKSSDVSKTITKI</sequence>
<accession>A0A4Y2BPT0</accession>
<reference evidence="3 5" key="1">
    <citation type="journal article" date="2019" name="Sci. Rep.">
        <title>Orb-weaving spider Araneus ventricosus genome elucidates the spidroin gene catalogue.</title>
        <authorList>
            <person name="Kono N."/>
            <person name="Nakamura H."/>
            <person name="Ohtoshi R."/>
            <person name="Moran D.A.P."/>
            <person name="Shinohara A."/>
            <person name="Yoshida Y."/>
            <person name="Fujiwara M."/>
            <person name="Mori M."/>
            <person name="Tomita M."/>
            <person name="Arakawa K."/>
        </authorList>
    </citation>
    <scope>NUCLEOTIDE SEQUENCE [LARGE SCALE GENOMIC DNA]</scope>
</reference>
<dbReference type="EMBL" id="BGPR01160468">
    <property type="protein sequence ID" value="GBL93955.1"/>
    <property type="molecule type" value="Genomic_DNA"/>
</dbReference>
<evidence type="ECO:0000313" key="4">
    <source>
        <dbReference type="EMBL" id="GBL93955.1"/>
    </source>
</evidence>
<proteinExistence type="predicted"/>
<keyword evidence="5" id="KW-1185">Reference proteome</keyword>
<dbReference type="Proteomes" id="UP000499080">
    <property type="component" value="Unassembled WGS sequence"/>
</dbReference>
<protein>
    <submittedName>
        <fullName evidence="3">Uncharacterized protein</fullName>
    </submittedName>
</protein>